<dbReference type="GO" id="GO:0004521">
    <property type="term" value="F:RNA endonuclease activity"/>
    <property type="evidence" value="ECO:0007669"/>
    <property type="project" value="InterPro"/>
</dbReference>
<evidence type="ECO:0000256" key="3">
    <source>
        <dbReference type="ARBA" id="ARBA00022214"/>
    </source>
</evidence>
<evidence type="ECO:0000313" key="8">
    <source>
        <dbReference type="EMBL" id="MCC2176623.1"/>
    </source>
</evidence>
<dbReference type="RefSeq" id="WP_110435728.1">
    <property type="nucleotide sequence ID" value="NZ_DBEZDI010000141.1"/>
</dbReference>
<keyword evidence="7" id="KW-0732">Signal</keyword>
<dbReference type="Gene3D" id="3.10.450.30">
    <property type="entry name" value="Microbial ribonucleases"/>
    <property type="match status" value="1"/>
</dbReference>
<comment type="similarity">
    <text evidence="2">Belongs to the ribonuclease N1/T1 family.</text>
</comment>
<evidence type="ECO:0000313" key="9">
    <source>
        <dbReference type="Proteomes" id="UP001298753"/>
    </source>
</evidence>
<dbReference type="GO" id="GO:0003723">
    <property type="term" value="F:RNA binding"/>
    <property type="evidence" value="ECO:0007669"/>
    <property type="project" value="InterPro"/>
</dbReference>
<dbReference type="InterPro" id="IPR000026">
    <property type="entry name" value="N1-like"/>
</dbReference>
<sequence>MKKLTALWLSLLLAFGTLTGCAGQIGIIGGEDGPTAIITSDSASAVSVTEDGQYDSKDEVSAYLTEYGHLPSNYITKKQAQALGWQGGSLEPYAPGCSIGGDRFGNYEGTLPDGSYHECDLNTRGADKRGAERLVYADDGRIYYTADHYESFEEITE</sequence>
<dbReference type="SUPFAM" id="SSF53933">
    <property type="entry name" value="Microbial ribonucleases"/>
    <property type="match status" value="1"/>
</dbReference>
<dbReference type="PROSITE" id="PS51257">
    <property type="entry name" value="PROKAR_LIPOPROTEIN"/>
    <property type="match status" value="1"/>
</dbReference>
<dbReference type="GeneID" id="98659713"/>
<keyword evidence="5" id="KW-0540">Nuclease</keyword>
<dbReference type="PRINTS" id="PR00117">
    <property type="entry name" value="BARNASE"/>
</dbReference>
<feature type="signal peptide" evidence="7">
    <location>
        <begin position="1"/>
        <end position="22"/>
    </location>
</feature>
<dbReference type="Proteomes" id="UP001298753">
    <property type="component" value="Unassembled WGS sequence"/>
</dbReference>
<organism evidence="8 9">
    <name type="scientific">Agathobaculum butyriciproducens</name>
    <dbReference type="NCBI Taxonomy" id="1628085"/>
    <lineage>
        <taxon>Bacteria</taxon>
        <taxon>Bacillati</taxon>
        <taxon>Bacillota</taxon>
        <taxon>Clostridia</taxon>
        <taxon>Eubacteriales</taxon>
        <taxon>Butyricicoccaceae</taxon>
        <taxon>Agathobaculum</taxon>
    </lineage>
</organism>
<evidence type="ECO:0000256" key="5">
    <source>
        <dbReference type="ARBA" id="ARBA00022722"/>
    </source>
</evidence>
<keyword evidence="4" id="KW-0964">Secreted</keyword>
<dbReference type="GO" id="GO:0005576">
    <property type="term" value="C:extracellular region"/>
    <property type="evidence" value="ECO:0007669"/>
    <property type="project" value="UniProtKB-SubCell"/>
</dbReference>
<protein>
    <recommendedName>
        <fullName evidence="3">Ribonuclease</fullName>
    </recommendedName>
</protein>
<comment type="caution">
    <text evidence="8">The sequence shown here is derived from an EMBL/GenBank/DDBJ whole genome shotgun (WGS) entry which is preliminary data.</text>
</comment>
<dbReference type="Pfam" id="PF00545">
    <property type="entry name" value="Ribonuclease"/>
    <property type="match status" value="1"/>
</dbReference>
<proteinExistence type="inferred from homology"/>
<evidence type="ECO:0000256" key="2">
    <source>
        <dbReference type="ARBA" id="ARBA00009006"/>
    </source>
</evidence>
<reference evidence="8 9" key="1">
    <citation type="submission" date="2021-10" db="EMBL/GenBank/DDBJ databases">
        <title>Anaerobic single-cell dispensing facilitates the cultivation of human gut bacteria.</title>
        <authorList>
            <person name="Afrizal A."/>
        </authorList>
    </citation>
    <scope>NUCLEOTIDE SEQUENCE [LARGE SCALE GENOMIC DNA]</scope>
    <source>
        <strain evidence="8 9">CLA-AA-H270</strain>
    </source>
</reference>
<evidence type="ECO:0000256" key="6">
    <source>
        <dbReference type="ARBA" id="ARBA00022801"/>
    </source>
</evidence>
<keyword evidence="9" id="KW-1185">Reference proteome</keyword>
<gene>
    <name evidence="8" type="ORF">LKD22_05720</name>
</gene>
<dbReference type="InterPro" id="IPR016191">
    <property type="entry name" value="Ribonuclease/ribotoxin"/>
</dbReference>
<accession>A0AAW4VZT4</accession>
<dbReference type="InterPro" id="IPR001887">
    <property type="entry name" value="Barnase"/>
</dbReference>
<keyword evidence="6" id="KW-0378">Hydrolase</keyword>
<evidence type="ECO:0000256" key="1">
    <source>
        <dbReference type="ARBA" id="ARBA00004613"/>
    </source>
</evidence>
<dbReference type="GO" id="GO:0016787">
    <property type="term" value="F:hydrolase activity"/>
    <property type="evidence" value="ECO:0007669"/>
    <property type="project" value="UniProtKB-KW"/>
</dbReference>
<evidence type="ECO:0000256" key="4">
    <source>
        <dbReference type="ARBA" id="ARBA00022525"/>
    </source>
</evidence>
<dbReference type="AlphaFoldDB" id="A0AAW4VZT4"/>
<name>A0AAW4VZT4_9FIRM</name>
<dbReference type="EMBL" id="JAJEPX010000012">
    <property type="protein sequence ID" value="MCC2176623.1"/>
    <property type="molecule type" value="Genomic_DNA"/>
</dbReference>
<feature type="chain" id="PRO_5043487340" description="Ribonuclease" evidence="7">
    <location>
        <begin position="23"/>
        <end position="157"/>
    </location>
</feature>
<comment type="subcellular location">
    <subcellularLocation>
        <location evidence="1">Secreted</location>
    </subcellularLocation>
</comment>
<evidence type="ECO:0000256" key="7">
    <source>
        <dbReference type="SAM" id="SignalP"/>
    </source>
</evidence>